<gene>
    <name evidence="4" type="primary">A07p002500.1_BraROA</name>
    <name evidence="4" type="ORF">IGI04_025918</name>
</gene>
<evidence type="ECO:0008006" key="6">
    <source>
        <dbReference type="Google" id="ProtNLM"/>
    </source>
</evidence>
<keyword evidence="5" id="KW-1185">Reference proteome</keyword>
<evidence type="ECO:0000313" key="5">
    <source>
        <dbReference type="Proteomes" id="UP000823674"/>
    </source>
</evidence>
<feature type="repeat" description="PPR" evidence="3">
    <location>
        <begin position="186"/>
        <end position="220"/>
    </location>
</feature>
<dbReference type="Gene3D" id="1.25.40.10">
    <property type="entry name" value="Tetratricopeptide repeat domain"/>
    <property type="match status" value="1"/>
</dbReference>
<dbReference type="NCBIfam" id="TIGR00756">
    <property type="entry name" value="PPR"/>
    <property type="match status" value="1"/>
</dbReference>
<evidence type="ECO:0000313" key="4">
    <source>
        <dbReference type="EMBL" id="KAG5378076.1"/>
    </source>
</evidence>
<evidence type="ECO:0000256" key="3">
    <source>
        <dbReference type="PROSITE-ProRule" id="PRU00708"/>
    </source>
</evidence>
<protein>
    <recommendedName>
        <fullName evidence="6">Pentacotripeptide-repeat region of PRORP domain-containing protein</fullName>
    </recommendedName>
</protein>
<dbReference type="Pfam" id="PF01535">
    <property type="entry name" value="PPR"/>
    <property type="match status" value="1"/>
</dbReference>
<dbReference type="InterPro" id="IPR011990">
    <property type="entry name" value="TPR-like_helical_dom_sf"/>
</dbReference>
<comment type="caution">
    <text evidence="4">The sequence shown here is derived from an EMBL/GenBank/DDBJ whole genome shotgun (WGS) entry which is preliminary data.</text>
</comment>
<accession>A0ABQ7KV94</accession>
<proteinExistence type="inferred from homology"/>
<dbReference type="InterPro" id="IPR002885">
    <property type="entry name" value="PPR_rpt"/>
</dbReference>
<dbReference type="PANTHER" id="PTHR45717">
    <property type="entry name" value="OS12G0527900 PROTEIN"/>
    <property type="match status" value="1"/>
</dbReference>
<keyword evidence="2" id="KW-0677">Repeat</keyword>
<evidence type="ECO:0000256" key="1">
    <source>
        <dbReference type="ARBA" id="ARBA00007626"/>
    </source>
</evidence>
<sequence>MDHLNFLDSKTPFNDMINAIREIEQRNISREYLWEECWLYGDDDEDEDQGEGDESQVIKPHRLCSTIENLMASWSRLWTAVAAGLESSRSILKVDDVHADTLSAPKALEEEKEHRKMIQKKIYKNLSEVRDNGGNVSALEIYELMEKLKMPLSPSQHGVRIDRIAQTKGLSAAETYFNRLDHRFKTQSTYRKLLKWYCREGKQEKAKALFKKMDGLKYLNRTAPFQDMMVLYMSLKKLEKVAEVINEMNKRNIRLTCEVYAIWWKSCHPQDRFEFAIDDFIEGSKGVDEGEEAFEQSWVISKGRYGMNHPGVMESMERWNSGGNL</sequence>
<dbReference type="EMBL" id="JADBGQ010000009">
    <property type="protein sequence ID" value="KAG5378076.1"/>
    <property type="molecule type" value="Genomic_DNA"/>
</dbReference>
<dbReference type="Proteomes" id="UP000823674">
    <property type="component" value="Chromosome A07"/>
</dbReference>
<dbReference type="PROSITE" id="PS51375">
    <property type="entry name" value="PPR"/>
    <property type="match status" value="1"/>
</dbReference>
<reference evidence="4 5" key="1">
    <citation type="submission" date="2021-03" db="EMBL/GenBank/DDBJ databases">
        <authorList>
            <person name="King G.J."/>
            <person name="Bancroft I."/>
            <person name="Baten A."/>
            <person name="Bloomfield J."/>
            <person name="Borpatragohain P."/>
            <person name="He Z."/>
            <person name="Irish N."/>
            <person name="Irwin J."/>
            <person name="Liu K."/>
            <person name="Mauleon R.P."/>
            <person name="Moore J."/>
            <person name="Morris R."/>
            <person name="Ostergaard L."/>
            <person name="Wang B."/>
            <person name="Wells R."/>
        </authorList>
    </citation>
    <scope>NUCLEOTIDE SEQUENCE [LARGE SCALE GENOMIC DNA]</scope>
    <source>
        <strain evidence="4">R-o-18</strain>
        <tissue evidence="4">Leaf</tissue>
    </source>
</reference>
<name>A0ABQ7KV94_BRACM</name>
<dbReference type="PANTHER" id="PTHR45717:SF34">
    <property type="entry name" value="PENTACOTRIPEPTIDE-REPEAT REGION OF PRORP DOMAIN-CONTAINING PROTEIN"/>
    <property type="match status" value="1"/>
</dbReference>
<organism evidence="4 5">
    <name type="scientific">Brassica rapa subsp. trilocularis</name>
    <dbReference type="NCBI Taxonomy" id="1813537"/>
    <lineage>
        <taxon>Eukaryota</taxon>
        <taxon>Viridiplantae</taxon>
        <taxon>Streptophyta</taxon>
        <taxon>Embryophyta</taxon>
        <taxon>Tracheophyta</taxon>
        <taxon>Spermatophyta</taxon>
        <taxon>Magnoliopsida</taxon>
        <taxon>eudicotyledons</taxon>
        <taxon>Gunneridae</taxon>
        <taxon>Pentapetalae</taxon>
        <taxon>rosids</taxon>
        <taxon>malvids</taxon>
        <taxon>Brassicales</taxon>
        <taxon>Brassicaceae</taxon>
        <taxon>Brassiceae</taxon>
        <taxon>Brassica</taxon>
    </lineage>
</organism>
<comment type="similarity">
    <text evidence="1">Belongs to the PPR family. P subfamily.</text>
</comment>
<evidence type="ECO:0000256" key="2">
    <source>
        <dbReference type="ARBA" id="ARBA00022737"/>
    </source>
</evidence>